<feature type="region of interest" description="Disordered" evidence="1">
    <location>
        <begin position="1"/>
        <end position="73"/>
    </location>
</feature>
<dbReference type="GO" id="GO:0000278">
    <property type="term" value="P:mitotic cell cycle"/>
    <property type="evidence" value="ECO:0007669"/>
    <property type="project" value="TreeGrafter"/>
</dbReference>
<proteinExistence type="predicted"/>
<feature type="compositionally biased region" description="Polar residues" evidence="1">
    <location>
        <begin position="1"/>
        <end position="40"/>
    </location>
</feature>
<evidence type="ECO:0000313" key="3">
    <source>
        <dbReference type="Proteomes" id="UP001163046"/>
    </source>
</evidence>
<comment type="caution">
    <text evidence="2">The sequence shown here is derived from an EMBL/GenBank/DDBJ whole genome shotgun (WGS) entry which is preliminary data.</text>
</comment>
<protein>
    <submittedName>
        <fullName evidence="2">Protein nedd1</fullName>
    </submittedName>
</protein>
<sequence length="258" mass="28176">MQELDTSTKPSSDSTLGVSLAPSSPGLQSEGNQRKGSSVEYNYDSHGTAGSLHAEVDGRQANSGSPPGSTRMGTEFYKQKTLLGQDNGYVYMCSLTYLWKLSLHGSPAQLRKSADGRIPDLFIGQATTAVTAGETAMFLISVSPGQSLIFDNVKYNPDPLPSGAVGMATPVPDVAVTSNAGLLPFQVQFNKNLIDESLDEFRVALHRDIVNVQVEMLRQFQIQQNELKGMHEKYSVNEALVTEIERLKDENNRLKSKY</sequence>
<feature type="compositionally biased region" description="Polar residues" evidence="1">
    <location>
        <begin position="60"/>
        <end position="72"/>
    </location>
</feature>
<reference evidence="2" key="1">
    <citation type="submission" date="2023-01" db="EMBL/GenBank/DDBJ databases">
        <title>Genome assembly of the deep-sea coral Lophelia pertusa.</title>
        <authorList>
            <person name="Herrera S."/>
            <person name="Cordes E."/>
        </authorList>
    </citation>
    <scope>NUCLEOTIDE SEQUENCE</scope>
    <source>
        <strain evidence="2">USNM1676648</strain>
        <tissue evidence="2">Polyp</tissue>
    </source>
</reference>
<dbReference type="GO" id="GO:0005813">
    <property type="term" value="C:centrosome"/>
    <property type="evidence" value="ECO:0007669"/>
    <property type="project" value="TreeGrafter"/>
</dbReference>
<dbReference type="AlphaFoldDB" id="A0A9W9YN57"/>
<name>A0A9W9YN57_9CNID</name>
<dbReference type="PANTHER" id="PTHR44414">
    <property type="entry name" value="PROTEIN NEDD1"/>
    <property type="match status" value="1"/>
</dbReference>
<dbReference type="InterPro" id="IPR052818">
    <property type="entry name" value="NEDD1_Spindle_Assembly"/>
</dbReference>
<dbReference type="GO" id="GO:0005737">
    <property type="term" value="C:cytoplasm"/>
    <property type="evidence" value="ECO:0007669"/>
    <property type="project" value="TreeGrafter"/>
</dbReference>
<accession>A0A9W9YN57</accession>
<dbReference type="GO" id="GO:0005814">
    <property type="term" value="C:centriole"/>
    <property type="evidence" value="ECO:0007669"/>
    <property type="project" value="TreeGrafter"/>
</dbReference>
<dbReference type="GO" id="GO:0043015">
    <property type="term" value="F:gamma-tubulin binding"/>
    <property type="evidence" value="ECO:0007669"/>
    <property type="project" value="TreeGrafter"/>
</dbReference>
<evidence type="ECO:0000256" key="1">
    <source>
        <dbReference type="SAM" id="MobiDB-lite"/>
    </source>
</evidence>
<dbReference type="GO" id="GO:0007020">
    <property type="term" value="P:microtubule nucleation"/>
    <property type="evidence" value="ECO:0007669"/>
    <property type="project" value="TreeGrafter"/>
</dbReference>
<dbReference type="OrthoDB" id="1602884at2759"/>
<evidence type="ECO:0000313" key="2">
    <source>
        <dbReference type="EMBL" id="KAJ7360048.1"/>
    </source>
</evidence>
<dbReference type="PANTHER" id="PTHR44414:SF1">
    <property type="entry name" value="PROTEIN NEDD1"/>
    <property type="match status" value="1"/>
</dbReference>
<dbReference type="EMBL" id="MU827312">
    <property type="protein sequence ID" value="KAJ7360048.1"/>
    <property type="molecule type" value="Genomic_DNA"/>
</dbReference>
<gene>
    <name evidence="2" type="primary">NEDD1_3</name>
    <name evidence="2" type="ORF">OS493_019139</name>
</gene>
<organism evidence="2 3">
    <name type="scientific">Desmophyllum pertusum</name>
    <dbReference type="NCBI Taxonomy" id="174260"/>
    <lineage>
        <taxon>Eukaryota</taxon>
        <taxon>Metazoa</taxon>
        <taxon>Cnidaria</taxon>
        <taxon>Anthozoa</taxon>
        <taxon>Hexacorallia</taxon>
        <taxon>Scleractinia</taxon>
        <taxon>Caryophylliina</taxon>
        <taxon>Caryophylliidae</taxon>
        <taxon>Desmophyllum</taxon>
    </lineage>
</organism>
<dbReference type="GO" id="GO:0000922">
    <property type="term" value="C:spindle pole"/>
    <property type="evidence" value="ECO:0007669"/>
    <property type="project" value="TreeGrafter"/>
</dbReference>
<dbReference type="GO" id="GO:0036064">
    <property type="term" value="C:ciliary basal body"/>
    <property type="evidence" value="ECO:0007669"/>
    <property type="project" value="TreeGrafter"/>
</dbReference>
<dbReference type="Proteomes" id="UP001163046">
    <property type="component" value="Unassembled WGS sequence"/>
</dbReference>
<keyword evidence="3" id="KW-1185">Reference proteome</keyword>